<dbReference type="InterPro" id="IPR053207">
    <property type="entry name" value="Non-NMDA_GluR_Accessory"/>
</dbReference>
<accession>A0AA85KQN3</accession>
<feature type="domain" description="CUB" evidence="4">
    <location>
        <begin position="802"/>
        <end position="927"/>
    </location>
</feature>
<feature type="domain" description="CUB" evidence="4">
    <location>
        <begin position="335"/>
        <end position="475"/>
    </location>
</feature>
<name>A0AA85KQN3_TRIRE</name>
<feature type="compositionally biased region" description="Polar residues" evidence="3">
    <location>
        <begin position="687"/>
        <end position="713"/>
    </location>
</feature>
<feature type="compositionally biased region" description="Basic and acidic residues" evidence="3">
    <location>
        <begin position="292"/>
        <end position="309"/>
    </location>
</feature>
<sequence length="956" mass="109966">MYNDQPDYELCSSHINQLPVHEFYSTGRVLIIELDGIITTGILEGKQKFLGLFEFIDKDAYRSDGLPIKSTKCDRIFLSPSYKIKSLSGQLSSSDDGNHNEYVITTTSNANDEDNSMQDRQGSGDKKKYKNNNLPNSKEVFLHTTANGKFFPPNYPQFYNTSMTCKYYFLAKTNERIVISLENIQLWSNNYNNCHSTSQRDTIHFHEIVISLPDRNSILHLEDIVEQPPIYELRKRLLFLCGSKEHADIVSDSLFVMLTLQAHEKSSHARGFQGSYHFLSKGGNSAHRYNQYHRDNNNNNNHSREGRVKQRIDEKLYRDPAVKELSVTEVYQSIRNSSIPQVKQIWMNPTKLYGTIESPNYPLVYPQNMKLLFIINIPEGKSLQLKFLDFNLGDEIPNTKCSQDPGDRIEIYEQNYSYNHQSKMIFCGKSIPEKQKILLINNPNQYEMKRVYIQFITDDIITLNERGFILSYKYIDRGPLLPPSSASTFSTSVMYNSNYYPTQNKYNLVRKDLSDETSEMKLINDELCEFTITSNGIDSTGYIRIPQDLLSTQKSTEYNQNNNNIYNKLNNCKWKLQGNFGQRIQIRFIKRLESSFHGTQPGHGYIQQDQEFHDLINKGNHNADIGDVQGIEASFINSLRCPTSVTLELINYRANMLSNNNNINQLMTDKLKTSSVFQQNYSPMNLQRNSPILPESSTSSMTPHSTDYTSHSPVPSDPVRLCAGEFMLYSPASKGFMSGSIPLLDIILRINKSIINDEYNGRRIGQIFANLQYPNFGYDVEYRFVTDYGVTATSGNQRKPGCFFEFNRSQSMKGNFTSPNYPGLYPIDLTCEYRFFGINVKRIDIVFLEFDVESTSKTCADETMGDSVEISSCYPVELLTSPKRRLCHRQSHLNPYKIQWYEPCLNLKFFSNGMYVRTGFLGVYEFHDAGEIGKKINKMLIVLLCIVVNSLHYLIT</sequence>
<dbReference type="Proteomes" id="UP000050795">
    <property type="component" value="Unassembled WGS sequence"/>
</dbReference>
<reference evidence="5" key="1">
    <citation type="submission" date="2022-06" db="EMBL/GenBank/DDBJ databases">
        <authorList>
            <person name="Berger JAMES D."/>
            <person name="Berger JAMES D."/>
        </authorList>
    </citation>
    <scope>NUCLEOTIDE SEQUENCE [LARGE SCALE GENOMIC DNA]</scope>
</reference>
<keyword evidence="1" id="KW-1015">Disulfide bond</keyword>
<reference evidence="6" key="2">
    <citation type="submission" date="2023-11" db="UniProtKB">
        <authorList>
            <consortium name="WormBaseParasite"/>
        </authorList>
    </citation>
    <scope>IDENTIFICATION</scope>
</reference>
<evidence type="ECO:0000256" key="2">
    <source>
        <dbReference type="PROSITE-ProRule" id="PRU00059"/>
    </source>
</evidence>
<dbReference type="Gene3D" id="2.60.120.290">
    <property type="entry name" value="Spermadhesin, CUB domain"/>
    <property type="match status" value="3"/>
</dbReference>
<protein>
    <recommendedName>
        <fullName evidence="4">CUB domain-containing protein</fullName>
    </recommendedName>
</protein>
<evidence type="ECO:0000256" key="1">
    <source>
        <dbReference type="ARBA" id="ARBA00023157"/>
    </source>
</evidence>
<evidence type="ECO:0000313" key="5">
    <source>
        <dbReference type="Proteomes" id="UP000050795"/>
    </source>
</evidence>
<proteinExistence type="predicted"/>
<comment type="caution">
    <text evidence="2">Lacks conserved residue(s) required for the propagation of feature annotation.</text>
</comment>
<evidence type="ECO:0000259" key="4">
    <source>
        <dbReference type="PROSITE" id="PS01180"/>
    </source>
</evidence>
<dbReference type="CDD" id="cd00041">
    <property type="entry name" value="CUB"/>
    <property type="match status" value="2"/>
</dbReference>
<organism evidence="5 6">
    <name type="scientific">Trichobilharzia regenti</name>
    <name type="common">Nasal bird schistosome</name>
    <dbReference type="NCBI Taxonomy" id="157069"/>
    <lineage>
        <taxon>Eukaryota</taxon>
        <taxon>Metazoa</taxon>
        <taxon>Spiralia</taxon>
        <taxon>Lophotrochozoa</taxon>
        <taxon>Platyhelminthes</taxon>
        <taxon>Trematoda</taxon>
        <taxon>Digenea</taxon>
        <taxon>Strigeidida</taxon>
        <taxon>Schistosomatoidea</taxon>
        <taxon>Schistosomatidae</taxon>
        <taxon>Trichobilharzia</taxon>
    </lineage>
</organism>
<dbReference type="InterPro" id="IPR000859">
    <property type="entry name" value="CUB_dom"/>
</dbReference>
<feature type="region of interest" description="Disordered" evidence="3">
    <location>
        <begin position="287"/>
        <end position="309"/>
    </location>
</feature>
<dbReference type="SMART" id="SM00042">
    <property type="entry name" value="CUB"/>
    <property type="match status" value="3"/>
</dbReference>
<keyword evidence="5" id="KW-1185">Reference proteome</keyword>
<dbReference type="AlphaFoldDB" id="A0AA85KQN3"/>
<dbReference type="PROSITE" id="PS01180">
    <property type="entry name" value="CUB"/>
    <property type="match status" value="2"/>
</dbReference>
<dbReference type="WBParaSite" id="TREG1_99610.5">
    <property type="protein sequence ID" value="TREG1_99610.5"/>
    <property type="gene ID" value="TREG1_99610"/>
</dbReference>
<feature type="region of interest" description="Disordered" evidence="3">
    <location>
        <begin position="88"/>
        <end position="132"/>
    </location>
</feature>
<dbReference type="PANTHER" id="PTHR47537">
    <property type="entry name" value="CUBILIN"/>
    <property type="match status" value="1"/>
</dbReference>
<dbReference type="GO" id="GO:0005886">
    <property type="term" value="C:plasma membrane"/>
    <property type="evidence" value="ECO:0007669"/>
    <property type="project" value="TreeGrafter"/>
</dbReference>
<evidence type="ECO:0000256" key="3">
    <source>
        <dbReference type="SAM" id="MobiDB-lite"/>
    </source>
</evidence>
<feature type="region of interest" description="Disordered" evidence="3">
    <location>
        <begin position="687"/>
        <end position="714"/>
    </location>
</feature>
<evidence type="ECO:0000313" key="6">
    <source>
        <dbReference type="WBParaSite" id="TREG1_99610.5"/>
    </source>
</evidence>
<dbReference type="Pfam" id="PF00431">
    <property type="entry name" value="CUB"/>
    <property type="match status" value="2"/>
</dbReference>
<dbReference type="InterPro" id="IPR035914">
    <property type="entry name" value="Sperma_CUB_dom_sf"/>
</dbReference>
<dbReference type="SUPFAM" id="SSF49854">
    <property type="entry name" value="Spermadhesin, CUB domain"/>
    <property type="match status" value="3"/>
</dbReference>
<dbReference type="PANTHER" id="PTHR47537:SF2">
    <property type="entry name" value="CUBILIN"/>
    <property type="match status" value="1"/>
</dbReference>